<dbReference type="InterPro" id="IPR047692">
    <property type="entry name" value="T4P_ComGB"/>
</dbReference>
<keyword evidence="10" id="KW-1185">Reference proteome</keyword>
<evidence type="ECO:0000313" key="10">
    <source>
        <dbReference type="Proteomes" id="UP001232343"/>
    </source>
</evidence>
<feature type="transmembrane region" description="Helical" evidence="7">
    <location>
        <begin position="322"/>
        <end position="347"/>
    </location>
</feature>
<organism evidence="9 10">
    <name type="scientific">Lederbergia wuyishanensis</name>
    <dbReference type="NCBI Taxonomy" id="1347903"/>
    <lineage>
        <taxon>Bacteria</taxon>
        <taxon>Bacillati</taxon>
        <taxon>Bacillota</taxon>
        <taxon>Bacilli</taxon>
        <taxon>Bacillales</taxon>
        <taxon>Bacillaceae</taxon>
        <taxon>Lederbergia</taxon>
    </lineage>
</organism>
<dbReference type="Proteomes" id="UP001232343">
    <property type="component" value="Unassembled WGS sequence"/>
</dbReference>
<evidence type="ECO:0000256" key="7">
    <source>
        <dbReference type="SAM" id="Phobius"/>
    </source>
</evidence>
<evidence type="ECO:0000256" key="5">
    <source>
        <dbReference type="ARBA" id="ARBA00022989"/>
    </source>
</evidence>
<dbReference type="NCBIfam" id="NF041012">
    <property type="entry name" value="T4P_ComGB"/>
    <property type="match status" value="1"/>
</dbReference>
<dbReference type="PANTHER" id="PTHR30012:SF0">
    <property type="entry name" value="TYPE II SECRETION SYSTEM PROTEIN F-RELATED"/>
    <property type="match status" value="1"/>
</dbReference>
<keyword evidence="4 7" id="KW-0812">Transmembrane</keyword>
<evidence type="ECO:0000313" key="9">
    <source>
        <dbReference type="EMBL" id="MDQ0342206.1"/>
    </source>
</evidence>
<sequence length="356" mass="41605">MDFCDKKNMTVGLLKKKRKLTLKEQGIFLTRASDMLNNGFTLLEVLQFFSKLENKHYALMNSMIDDLKSGHKIHEVFLKHQFDQSACIQLYFSEKHGFLAEALLESGEYLKRKDNERKKLIKLLQYPLILIIILLFVAILLNTLLLPRFQYLYQSMGYEPTVGIKLVLHIMQNIPTYLIVIFIFCFVMYLGAKQIFQKKSALEIAAFLSSLPLIKSFYKLYQTIFISREWGYMLRSGFSTNEIIAIMESQLYRPLLHESAQQLKKSLLIGHSFGDALSNLSFIEKEMIYIVNHGDKNGRMDKELLYYSNHCLQKLEEKTENIFLIVQPIIFTIIGIVIVIIYMSIFFPMFQMMESI</sequence>
<evidence type="ECO:0000256" key="2">
    <source>
        <dbReference type="ARBA" id="ARBA00005745"/>
    </source>
</evidence>
<comment type="caution">
    <text evidence="9">The sequence shown here is derived from an EMBL/GenBank/DDBJ whole genome shotgun (WGS) entry which is preliminary data.</text>
</comment>
<dbReference type="EMBL" id="JAUSUO010000001">
    <property type="protein sequence ID" value="MDQ0342206.1"/>
    <property type="molecule type" value="Genomic_DNA"/>
</dbReference>
<accession>A0ABU0D1D6</accession>
<proteinExistence type="inferred from homology"/>
<evidence type="ECO:0000256" key="6">
    <source>
        <dbReference type="ARBA" id="ARBA00023136"/>
    </source>
</evidence>
<dbReference type="Pfam" id="PF00482">
    <property type="entry name" value="T2SSF"/>
    <property type="match status" value="2"/>
</dbReference>
<evidence type="ECO:0000259" key="8">
    <source>
        <dbReference type="Pfam" id="PF00482"/>
    </source>
</evidence>
<keyword evidence="3" id="KW-1003">Cell membrane</keyword>
<dbReference type="PRINTS" id="PR00812">
    <property type="entry name" value="BCTERIALGSPF"/>
</dbReference>
<dbReference type="InterPro" id="IPR003004">
    <property type="entry name" value="GspF/PilC"/>
</dbReference>
<gene>
    <name evidence="9" type="ORF">J2S14_000999</name>
</gene>
<protein>
    <submittedName>
        <fullName evidence="9">Competence protein ComGB</fullName>
    </submittedName>
</protein>
<dbReference type="InterPro" id="IPR042094">
    <property type="entry name" value="T2SS_GspF_sf"/>
</dbReference>
<dbReference type="Gene3D" id="1.20.81.30">
    <property type="entry name" value="Type II secretion system (T2SS), domain F"/>
    <property type="match status" value="2"/>
</dbReference>
<dbReference type="InterPro" id="IPR018076">
    <property type="entry name" value="T2SS_GspF_dom"/>
</dbReference>
<keyword evidence="5 7" id="KW-1133">Transmembrane helix</keyword>
<dbReference type="RefSeq" id="WP_244680385.1">
    <property type="nucleotide sequence ID" value="NZ_JALIRM010000001.1"/>
</dbReference>
<evidence type="ECO:0000256" key="3">
    <source>
        <dbReference type="ARBA" id="ARBA00022475"/>
    </source>
</evidence>
<feature type="domain" description="Type II secretion system protein GspF" evidence="8">
    <location>
        <begin position="28"/>
        <end position="147"/>
    </location>
</feature>
<dbReference type="PANTHER" id="PTHR30012">
    <property type="entry name" value="GENERAL SECRETION PATHWAY PROTEIN"/>
    <property type="match status" value="1"/>
</dbReference>
<name>A0ABU0D1D6_9BACI</name>
<feature type="transmembrane region" description="Helical" evidence="7">
    <location>
        <begin position="123"/>
        <end position="146"/>
    </location>
</feature>
<feature type="domain" description="Type II secretion system protein GspF" evidence="8">
    <location>
        <begin position="227"/>
        <end position="348"/>
    </location>
</feature>
<evidence type="ECO:0000256" key="1">
    <source>
        <dbReference type="ARBA" id="ARBA00004651"/>
    </source>
</evidence>
<comment type="subcellular location">
    <subcellularLocation>
        <location evidence="1">Cell membrane</location>
        <topology evidence="1">Multi-pass membrane protein</topology>
    </subcellularLocation>
</comment>
<evidence type="ECO:0000256" key="4">
    <source>
        <dbReference type="ARBA" id="ARBA00022692"/>
    </source>
</evidence>
<keyword evidence="6 7" id="KW-0472">Membrane</keyword>
<comment type="similarity">
    <text evidence="2">Belongs to the GSP F family.</text>
</comment>
<reference evidence="9 10" key="1">
    <citation type="submission" date="2023-07" db="EMBL/GenBank/DDBJ databases">
        <title>Genomic Encyclopedia of Type Strains, Phase IV (KMG-IV): sequencing the most valuable type-strain genomes for metagenomic binning, comparative biology and taxonomic classification.</title>
        <authorList>
            <person name="Goeker M."/>
        </authorList>
    </citation>
    <scope>NUCLEOTIDE SEQUENCE [LARGE SCALE GENOMIC DNA]</scope>
    <source>
        <strain evidence="9 10">DSM 27848</strain>
    </source>
</reference>
<feature type="transmembrane region" description="Helical" evidence="7">
    <location>
        <begin position="166"/>
        <end position="190"/>
    </location>
</feature>